<proteinExistence type="predicted"/>
<feature type="region of interest" description="Disordered" evidence="1">
    <location>
        <begin position="43"/>
        <end position="75"/>
    </location>
</feature>
<protein>
    <submittedName>
        <fullName evidence="2">Uncharacterized protein</fullName>
    </submittedName>
</protein>
<evidence type="ECO:0000313" key="3">
    <source>
        <dbReference type="Proteomes" id="UP000255168"/>
    </source>
</evidence>
<sequence>MLDHRYHDDEGLAGAQYFAKLADGSQRQGTLDAQGRAVIEGIPPGPVQVSFGPMPGAFERKDKTPTPGHDPNPTEAKLASLVDKYLSTETDPEAKSA</sequence>
<dbReference type="AlphaFoldDB" id="A0A375HTD2"/>
<dbReference type="Proteomes" id="UP000255168">
    <property type="component" value="Plasmid II"/>
</dbReference>
<reference evidence="2 3" key="1">
    <citation type="submission" date="2018-01" db="EMBL/GenBank/DDBJ databases">
        <authorList>
            <person name="Clerissi C."/>
        </authorList>
    </citation>
    <scope>NUCLEOTIDE SEQUENCE [LARGE SCALE GENOMIC DNA]</scope>
    <source>
        <strain evidence="2">Cupriavidus taiwanensis STM 6160</strain>
        <plasmid evidence="3">ii</plasmid>
    </source>
</reference>
<name>A0A375HTD2_9BURK</name>
<evidence type="ECO:0000256" key="1">
    <source>
        <dbReference type="SAM" id="MobiDB-lite"/>
    </source>
</evidence>
<dbReference type="EMBL" id="LT984807">
    <property type="protein sequence ID" value="SPD60144.1"/>
    <property type="molecule type" value="Genomic_DNA"/>
</dbReference>
<geneLocation type="plasmid" evidence="3">
    <name>ii</name>
</geneLocation>
<accession>A0A375HTD2</accession>
<organism evidence="2 3">
    <name type="scientific">Cupriavidus neocaledonicus</name>
    <dbReference type="NCBI Taxonomy" id="1040979"/>
    <lineage>
        <taxon>Bacteria</taxon>
        <taxon>Pseudomonadati</taxon>
        <taxon>Pseudomonadota</taxon>
        <taxon>Betaproteobacteria</taxon>
        <taxon>Burkholderiales</taxon>
        <taxon>Burkholderiaceae</taxon>
        <taxon>Cupriavidus</taxon>
    </lineage>
</organism>
<evidence type="ECO:0000313" key="2">
    <source>
        <dbReference type="EMBL" id="SPD60144.1"/>
    </source>
</evidence>
<gene>
    <name evidence="2" type="ORF">CBM2607_MP20796</name>
</gene>
<keyword evidence="2" id="KW-0614">Plasmid</keyword>